<organism evidence="1 2">
    <name type="scientific">Mikania micrantha</name>
    <name type="common">bitter vine</name>
    <dbReference type="NCBI Taxonomy" id="192012"/>
    <lineage>
        <taxon>Eukaryota</taxon>
        <taxon>Viridiplantae</taxon>
        <taxon>Streptophyta</taxon>
        <taxon>Embryophyta</taxon>
        <taxon>Tracheophyta</taxon>
        <taxon>Spermatophyta</taxon>
        <taxon>Magnoliopsida</taxon>
        <taxon>eudicotyledons</taxon>
        <taxon>Gunneridae</taxon>
        <taxon>Pentapetalae</taxon>
        <taxon>asterids</taxon>
        <taxon>campanulids</taxon>
        <taxon>Asterales</taxon>
        <taxon>Asteraceae</taxon>
        <taxon>Asteroideae</taxon>
        <taxon>Heliantheae alliance</taxon>
        <taxon>Eupatorieae</taxon>
        <taxon>Mikania</taxon>
    </lineage>
</organism>
<protein>
    <submittedName>
        <fullName evidence="1">Uncharacterized protein</fullName>
    </submittedName>
</protein>
<dbReference type="AlphaFoldDB" id="A0A5N6P1F5"/>
<evidence type="ECO:0000313" key="2">
    <source>
        <dbReference type="Proteomes" id="UP000326396"/>
    </source>
</evidence>
<comment type="caution">
    <text evidence="1">The sequence shown here is derived from an EMBL/GenBank/DDBJ whole genome shotgun (WGS) entry which is preliminary data.</text>
</comment>
<dbReference type="EMBL" id="SZYD01000007">
    <property type="protein sequence ID" value="KAD5803074.1"/>
    <property type="molecule type" value="Genomic_DNA"/>
</dbReference>
<evidence type="ECO:0000313" key="1">
    <source>
        <dbReference type="EMBL" id="KAD5803074.1"/>
    </source>
</evidence>
<gene>
    <name evidence="1" type="ORF">E3N88_14434</name>
</gene>
<sequence length="308" mass="36163">MLQHSEPMIIHQISEKSTSTTDRQQQDKDIDKLFSELIRILFESIESVDNVHKCFLLRKIFLELEKESQMENFIVEKLKHSQAKLICEFLGRYQERSIGNHIGEDEVNFNQQETICCRGFKEDLVQEVDMTNGSKSQFSHKLERFKVKTIQIEGEPTIIHQISEQSTSTTDRQHQDKDIDELFSELIRILFESIESVDNVHKCLLLRKIFLEIEKESQMDSFIVEKLKHSQAKLICEFLERYQERSIGNHIGEDEVNFNQQETICCRGFKEDLVQVVDMTNGSKSQFSHKLERFKVKTIQIEGGMIKK</sequence>
<dbReference type="Proteomes" id="UP000326396">
    <property type="component" value="Linkage Group LG15"/>
</dbReference>
<proteinExistence type="predicted"/>
<accession>A0A5N6P1F5</accession>
<reference evidence="1 2" key="1">
    <citation type="submission" date="2019-05" db="EMBL/GenBank/DDBJ databases">
        <title>Mikania micrantha, genome provides insights into the molecular mechanism of rapid growth.</title>
        <authorList>
            <person name="Liu B."/>
        </authorList>
    </citation>
    <scope>NUCLEOTIDE SEQUENCE [LARGE SCALE GENOMIC DNA]</scope>
    <source>
        <strain evidence="1">NLD-2019</strain>
        <tissue evidence="1">Leaf</tissue>
    </source>
</reference>
<name>A0A5N6P1F5_9ASTR</name>
<keyword evidence="2" id="KW-1185">Reference proteome</keyword>
<dbReference type="OrthoDB" id="1703123at2759"/>